<reference evidence="1 2" key="1">
    <citation type="submission" date="2019-03" db="EMBL/GenBank/DDBJ databases">
        <title>First draft genome of Liparis tanakae, snailfish: a comprehensive survey of snailfish specific genes.</title>
        <authorList>
            <person name="Kim W."/>
            <person name="Song I."/>
            <person name="Jeong J.-H."/>
            <person name="Kim D."/>
            <person name="Kim S."/>
            <person name="Ryu S."/>
            <person name="Song J.Y."/>
            <person name="Lee S.K."/>
        </authorList>
    </citation>
    <scope>NUCLEOTIDE SEQUENCE [LARGE SCALE GENOMIC DNA]</scope>
    <source>
        <tissue evidence="1">Muscle</tissue>
    </source>
</reference>
<name>A0A4Z2DZR6_9TELE</name>
<keyword evidence="2" id="KW-1185">Reference proteome</keyword>
<protein>
    <submittedName>
        <fullName evidence="1">Uncharacterized protein</fullName>
    </submittedName>
</protein>
<evidence type="ECO:0000313" key="1">
    <source>
        <dbReference type="EMBL" id="TNN22016.1"/>
    </source>
</evidence>
<dbReference type="Proteomes" id="UP000314294">
    <property type="component" value="Unassembled WGS sequence"/>
</dbReference>
<dbReference type="EMBL" id="SRLO01024642">
    <property type="protein sequence ID" value="TNN22016.1"/>
    <property type="molecule type" value="Genomic_DNA"/>
</dbReference>
<accession>A0A4Z2DZR6</accession>
<comment type="caution">
    <text evidence="1">The sequence shown here is derived from an EMBL/GenBank/DDBJ whole genome shotgun (WGS) entry which is preliminary data.</text>
</comment>
<evidence type="ECO:0000313" key="2">
    <source>
        <dbReference type="Proteomes" id="UP000314294"/>
    </source>
</evidence>
<proteinExistence type="predicted"/>
<gene>
    <name evidence="1" type="ORF">EYF80_067871</name>
</gene>
<sequence length="15" mass="1783">MSCMWTTPTRRAEGR</sequence>
<organism evidence="1 2">
    <name type="scientific">Liparis tanakae</name>
    <name type="common">Tanaka's snailfish</name>
    <dbReference type="NCBI Taxonomy" id="230148"/>
    <lineage>
        <taxon>Eukaryota</taxon>
        <taxon>Metazoa</taxon>
        <taxon>Chordata</taxon>
        <taxon>Craniata</taxon>
        <taxon>Vertebrata</taxon>
        <taxon>Euteleostomi</taxon>
        <taxon>Actinopterygii</taxon>
        <taxon>Neopterygii</taxon>
        <taxon>Teleostei</taxon>
        <taxon>Neoteleostei</taxon>
        <taxon>Acanthomorphata</taxon>
        <taxon>Eupercaria</taxon>
        <taxon>Perciformes</taxon>
        <taxon>Cottioidei</taxon>
        <taxon>Cottales</taxon>
        <taxon>Liparidae</taxon>
        <taxon>Liparis</taxon>
    </lineage>
</organism>